<organism evidence="1 2">
    <name type="scientific">Plasmodium vinckei vinckei</name>
    <dbReference type="NCBI Taxonomy" id="54757"/>
    <lineage>
        <taxon>Eukaryota</taxon>
        <taxon>Sar</taxon>
        <taxon>Alveolata</taxon>
        <taxon>Apicomplexa</taxon>
        <taxon>Aconoidasida</taxon>
        <taxon>Haemosporida</taxon>
        <taxon>Plasmodiidae</taxon>
        <taxon>Plasmodium</taxon>
        <taxon>Plasmodium (Vinckeia)</taxon>
    </lineage>
</organism>
<dbReference type="GeneID" id="19961106"/>
<gene>
    <name evidence="1" type="ORF">PVVCY_0902120</name>
</gene>
<evidence type="ECO:0000313" key="1">
    <source>
        <dbReference type="EMBL" id="VEV56402.1"/>
    </source>
</evidence>
<dbReference type="InterPro" id="IPR006553">
    <property type="entry name" value="Leu-rich_rpt_Cys-con_subtyp"/>
</dbReference>
<dbReference type="RefSeq" id="XP_008624774.1">
    <property type="nucleotide sequence ID" value="XM_008626552.1"/>
</dbReference>
<dbReference type="SUPFAM" id="SSF52047">
    <property type="entry name" value="RNI-like"/>
    <property type="match status" value="1"/>
</dbReference>
<reference evidence="1 2" key="1">
    <citation type="submission" date="2019-01" db="EMBL/GenBank/DDBJ databases">
        <authorList>
            <person name="Ramaprasad A."/>
        </authorList>
    </citation>
    <scope>NUCLEOTIDE SEQUENCE [LARGE SCALE GENOMIC DNA]</scope>
</reference>
<dbReference type="PANTHER" id="PTHR13318">
    <property type="entry name" value="PARTNER OF PAIRED, ISOFORM B-RELATED"/>
    <property type="match status" value="1"/>
</dbReference>
<dbReference type="KEGG" id="pvv:PVVCY_0902120"/>
<protein>
    <submittedName>
        <fullName evidence="1">Leucine-rich repeat protein</fullName>
    </submittedName>
</protein>
<dbReference type="SMART" id="SM00367">
    <property type="entry name" value="LRR_CC"/>
    <property type="match status" value="6"/>
</dbReference>
<dbReference type="InterPro" id="IPR032675">
    <property type="entry name" value="LRR_dom_sf"/>
</dbReference>
<sequence length="724" mass="83022">MNDKKNINISDFFKNNSINRKDGIHKKSNENEVSIKKKNIWSLFSNVTETLKDKTNEETDNDSSEMDTDIFFTPRNITQNIEKNTNKTLFKKTHENPEIKKEIENIANSFKRKNNILLTDKSDNTILSSILSTKKIKLNSEKNDIPTTPTYNAYKEFFKRIRDQNKSTEINNGNTESDEIKDKEKKTMHTNIMNIKVCSKIEGDDVNNRIIKLNEKNNQLNKCHKIVTSNQAGNYAPYKTELATSVKEGNNKISFTSIIKKKNICVPVNNHKKIEIKKKSDNLIKRTHHFSKHDKYDIFNNIGDDVFRYIFSCVENKNLMLLNKRFCKFSRLLRTKLIYNESLKNSISPESILKTIFVSANIEVLDLSGCSHITSHHFNLLANSNHVQFNKTLKVLCLKNCSKITDSNLKYLIHRFKNLQTVDIRNCYKISHEGIYPLKFKTSLKKLYMGNLISTINVSNYHSDDTLKALFSATKKFSAPNIDANYNTHIANHTNINESNSTSMVEENIQLDTPLTNLICLEITYTKNLTDISNLYMIGKNLKILNLKGCNIDNSSSIIFKNFPNLLALNLADTKISNDVIETVCNTSKGLKTLDISKTFEIRNSTIFKIPRSLTGLKKIKIASLSNVDNFCIREIFKYCKNLTSIDFSNCWKVNNSFCNMNGLEIASGNKLKDVGAYQCSIDRSVCEEALLRMGCTSIRVHIYNELKMFETSIYTDIASLEQD</sequence>
<dbReference type="VEuPathDB" id="PlasmoDB:PVVCY_0902120"/>
<dbReference type="GO" id="GO:0031146">
    <property type="term" value="P:SCF-dependent proteasomal ubiquitin-dependent protein catabolic process"/>
    <property type="evidence" value="ECO:0007669"/>
    <property type="project" value="TreeGrafter"/>
</dbReference>
<dbReference type="OrthoDB" id="550575at2759"/>
<dbReference type="GO" id="GO:0019005">
    <property type="term" value="C:SCF ubiquitin ligase complex"/>
    <property type="evidence" value="ECO:0007669"/>
    <property type="project" value="TreeGrafter"/>
</dbReference>
<dbReference type="Gene3D" id="3.80.10.10">
    <property type="entry name" value="Ribonuclease Inhibitor"/>
    <property type="match status" value="2"/>
</dbReference>
<evidence type="ECO:0000313" key="2">
    <source>
        <dbReference type="Proteomes" id="UP000290582"/>
    </source>
</evidence>
<dbReference type="Proteomes" id="UP000290582">
    <property type="component" value="Chromosome PVVCY_09"/>
</dbReference>
<dbReference type="PANTHER" id="PTHR13318:SF95">
    <property type="entry name" value="F-BOX PROTEIN YLR352W"/>
    <property type="match status" value="1"/>
</dbReference>
<dbReference type="EMBL" id="LR215065">
    <property type="protein sequence ID" value="VEV56402.1"/>
    <property type="molecule type" value="Genomic_DNA"/>
</dbReference>
<dbReference type="AlphaFoldDB" id="A0A449BSM5"/>
<accession>A0A449BSM5</accession>
<proteinExistence type="predicted"/>
<name>A0A449BSM5_PLAVN</name>